<dbReference type="Proteomes" id="UP001210809">
    <property type="component" value="Unassembled WGS sequence"/>
</dbReference>
<dbReference type="GO" id="GO:0006298">
    <property type="term" value="P:mismatch repair"/>
    <property type="evidence" value="ECO:0007669"/>
    <property type="project" value="UniProtKB-UniRule"/>
</dbReference>
<feature type="domain" description="DUF559" evidence="7">
    <location>
        <begin position="93"/>
        <end position="134"/>
    </location>
</feature>
<dbReference type="NCBIfam" id="TIGR00632">
    <property type="entry name" value="vsr"/>
    <property type="match status" value="1"/>
</dbReference>
<comment type="similarity">
    <text evidence="6">Belongs to the vsr family.</text>
</comment>
<evidence type="ECO:0000313" key="8">
    <source>
        <dbReference type="EMBL" id="MDB8003581.1"/>
    </source>
</evidence>
<sequence>MDNHTPEQRKKNMQAIRSKDSKIEVVLRKALWEKGYRYRKNYKKLIGKPDIVFIGKKVAVFCDSEFWHGKDYHACVDRIETNSSYWKQKIKRNIERDLEVTKDLEEQGWTVHRFWESEILKETDKCVELIERSLHSERGI</sequence>
<dbReference type="InterPro" id="IPR011335">
    <property type="entry name" value="Restrct_endonuc-II-like"/>
</dbReference>
<dbReference type="GO" id="GO:0016787">
    <property type="term" value="F:hydrolase activity"/>
    <property type="evidence" value="ECO:0007669"/>
    <property type="project" value="UniProtKB-KW"/>
</dbReference>
<keyword evidence="1 6" id="KW-0540">Nuclease</keyword>
<dbReference type="Pfam" id="PF03852">
    <property type="entry name" value="Vsr"/>
    <property type="match status" value="1"/>
</dbReference>
<dbReference type="Pfam" id="PF04480">
    <property type="entry name" value="DUF559"/>
    <property type="match status" value="1"/>
</dbReference>
<evidence type="ECO:0000313" key="9">
    <source>
        <dbReference type="Proteomes" id="UP001210809"/>
    </source>
</evidence>
<dbReference type="PIRSF" id="PIRSF018267">
    <property type="entry name" value="VSR_endonuc"/>
    <property type="match status" value="1"/>
</dbReference>
<evidence type="ECO:0000256" key="6">
    <source>
        <dbReference type="PIRNR" id="PIRNR018267"/>
    </source>
</evidence>
<comment type="caution">
    <text evidence="8">The sequence shown here is derived from an EMBL/GenBank/DDBJ whole genome shotgun (WGS) entry which is preliminary data.</text>
</comment>
<name>A0AAW6CW12_9FIRM</name>
<dbReference type="EMBL" id="JAQLXW010000006">
    <property type="protein sequence ID" value="MDB8003581.1"/>
    <property type="molecule type" value="Genomic_DNA"/>
</dbReference>
<dbReference type="Gene3D" id="3.40.960.10">
    <property type="entry name" value="VSR Endonuclease"/>
    <property type="match status" value="1"/>
</dbReference>
<keyword evidence="5 6" id="KW-0234">DNA repair</keyword>
<gene>
    <name evidence="8" type="ORF">PNE09_05800</name>
</gene>
<accession>A0AAW6CW12</accession>
<keyword evidence="4 6" id="KW-0378">Hydrolase</keyword>
<evidence type="ECO:0000256" key="3">
    <source>
        <dbReference type="ARBA" id="ARBA00022763"/>
    </source>
</evidence>
<dbReference type="InterPro" id="IPR007569">
    <property type="entry name" value="DUF559"/>
</dbReference>
<dbReference type="AlphaFoldDB" id="A0AAW6CW12"/>
<keyword evidence="3 6" id="KW-0227">DNA damage</keyword>
<evidence type="ECO:0000256" key="2">
    <source>
        <dbReference type="ARBA" id="ARBA00022759"/>
    </source>
</evidence>
<keyword evidence="2 6" id="KW-0255">Endonuclease</keyword>
<dbReference type="GO" id="GO:0004519">
    <property type="term" value="F:endonuclease activity"/>
    <property type="evidence" value="ECO:0007669"/>
    <property type="project" value="UniProtKB-KW"/>
</dbReference>
<comment type="function">
    <text evidence="6">May nick specific sequences that contain T:G mispairs resulting from m5C-deamination.</text>
</comment>
<evidence type="ECO:0000259" key="7">
    <source>
        <dbReference type="Pfam" id="PF04480"/>
    </source>
</evidence>
<reference evidence="8" key="1">
    <citation type="submission" date="2023-01" db="EMBL/GenBank/DDBJ databases">
        <title>Human gut microbiome strain richness.</title>
        <authorList>
            <person name="Chen-Liaw A."/>
        </authorList>
    </citation>
    <scope>NUCLEOTIDE SEQUENCE</scope>
    <source>
        <strain evidence="8">1001283st1_G1_1001283B150217_161031</strain>
    </source>
</reference>
<protein>
    <recommendedName>
        <fullName evidence="6">Very short patch repair endonuclease</fullName>
        <ecNumber evidence="6">3.1.-.-</ecNumber>
    </recommendedName>
</protein>
<evidence type="ECO:0000256" key="5">
    <source>
        <dbReference type="ARBA" id="ARBA00023204"/>
    </source>
</evidence>
<organism evidence="8 9">
    <name type="scientific">[Eubacterium] siraeum</name>
    <dbReference type="NCBI Taxonomy" id="39492"/>
    <lineage>
        <taxon>Bacteria</taxon>
        <taxon>Bacillati</taxon>
        <taxon>Bacillota</taxon>
        <taxon>Clostridia</taxon>
        <taxon>Eubacteriales</taxon>
        <taxon>Oscillospiraceae</taxon>
        <taxon>Oscillospiraceae incertae sedis</taxon>
    </lineage>
</organism>
<evidence type="ECO:0000256" key="1">
    <source>
        <dbReference type="ARBA" id="ARBA00022722"/>
    </source>
</evidence>
<dbReference type="SUPFAM" id="SSF52980">
    <property type="entry name" value="Restriction endonuclease-like"/>
    <property type="match status" value="1"/>
</dbReference>
<evidence type="ECO:0000256" key="4">
    <source>
        <dbReference type="ARBA" id="ARBA00022801"/>
    </source>
</evidence>
<dbReference type="EC" id="3.1.-.-" evidence="6"/>
<dbReference type="InterPro" id="IPR004603">
    <property type="entry name" value="DNA_mismatch_endonuc_vsr"/>
</dbReference>
<dbReference type="CDD" id="cd00221">
    <property type="entry name" value="Vsr"/>
    <property type="match status" value="1"/>
</dbReference>
<proteinExistence type="inferred from homology"/>